<gene>
    <name evidence="3" type="ordered locus">Spica_1465</name>
</gene>
<keyword evidence="3" id="KW-0808">Transferase</keyword>
<organism evidence="3 4">
    <name type="scientific">Gracilinema caldarium (strain ATCC 51460 / DSM 7334 / H1)</name>
    <name type="common">Treponema caldarium</name>
    <dbReference type="NCBI Taxonomy" id="744872"/>
    <lineage>
        <taxon>Bacteria</taxon>
        <taxon>Pseudomonadati</taxon>
        <taxon>Spirochaetota</taxon>
        <taxon>Spirochaetia</taxon>
        <taxon>Spirochaetales</taxon>
        <taxon>Breznakiellaceae</taxon>
        <taxon>Gracilinema</taxon>
    </lineage>
</organism>
<dbReference type="AlphaFoldDB" id="F8EXM8"/>
<feature type="domain" description="Glycosyltransferase subfamily 4-like N-terminal" evidence="2">
    <location>
        <begin position="58"/>
        <end position="182"/>
    </location>
</feature>
<evidence type="ECO:0000313" key="3">
    <source>
        <dbReference type="EMBL" id="AEJ19609.1"/>
    </source>
</evidence>
<dbReference type="SUPFAM" id="SSF53756">
    <property type="entry name" value="UDP-Glycosyltransferase/glycogen phosphorylase"/>
    <property type="match status" value="1"/>
</dbReference>
<sequence length="400" mass="46093">MSSITVFDIITTAQGGKRLLEHRVQVINQDPSFINYIICPKNDIFTADFYSKNIPYIQFSMTRGLNPIFTIKEIITFYRLLKKYKPIIVHAHTSKAGAVSRIACRIYNMLNKSKIYVCYQVHSFYFNTIYGLKSYLFLFIERYLSKYTDSLLFQNNTELQQAKKFKMDKHALLINIGNGINLNNFPIPNSPKSLPTWKTDHDKPVLIICIARIEPKKNHKMIVDTVYYLKNILTKQYGEVITKHAFKVICVGEIGETDAINYRDSLGLQHYINFVGLKNHQEIIHFLQECHISILTSTAEGKPRALIESMCMGLPCVATNVVGTDEVIVHNETGYLIPLHDYQAFAEAIKLLMENSELYIKFSKASIHRAIKEFDEAIVIDKLKTIYRDRPTKSNPNLNF</sequence>
<dbReference type="Pfam" id="PF00534">
    <property type="entry name" value="Glycos_transf_1"/>
    <property type="match status" value="1"/>
</dbReference>
<dbReference type="Gene3D" id="3.40.50.2000">
    <property type="entry name" value="Glycogen Phosphorylase B"/>
    <property type="match status" value="2"/>
</dbReference>
<evidence type="ECO:0000259" key="2">
    <source>
        <dbReference type="Pfam" id="PF13439"/>
    </source>
</evidence>
<evidence type="ECO:0000313" key="4">
    <source>
        <dbReference type="Proteomes" id="UP000000503"/>
    </source>
</evidence>
<dbReference type="STRING" id="744872.Spica_1465"/>
<feature type="domain" description="Glycosyl transferase family 1" evidence="1">
    <location>
        <begin position="202"/>
        <end position="366"/>
    </location>
</feature>
<dbReference type="InterPro" id="IPR028098">
    <property type="entry name" value="Glyco_trans_4-like_N"/>
</dbReference>
<evidence type="ECO:0000259" key="1">
    <source>
        <dbReference type="Pfam" id="PF00534"/>
    </source>
</evidence>
<dbReference type="OrthoDB" id="9806653at2"/>
<dbReference type="KEGG" id="scd:Spica_1465"/>
<proteinExistence type="predicted"/>
<dbReference type="eggNOG" id="COG0438">
    <property type="taxonomic scope" value="Bacteria"/>
</dbReference>
<dbReference type="PANTHER" id="PTHR12526">
    <property type="entry name" value="GLYCOSYLTRANSFERASE"/>
    <property type="match status" value="1"/>
</dbReference>
<protein>
    <submittedName>
        <fullName evidence="3">Glycosyl transferase group 1</fullName>
    </submittedName>
</protein>
<keyword evidence="4" id="KW-1185">Reference proteome</keyword>
<dbReference type="Proteomes" id="UP000000503">
    <property type="component" value="Chromosome"/>
</dbReference>
<accession>F8EXM8</accession>
<reference evidence="4" key="1">
    <citation type="journal article" date="2013" name="Stand. Genomic Sci.">
        <title>Genome sequence of the thermophilic fresh-water bacterium Spirochaeta caldaria type strain (H1(T)), reclassification of Spirochaeta caldaria, Spirochaeta stenostrepta, and Spirochaeta zuelzerae in the genus Treponema as Treponema caldaria comb. nov., Treponema stenostrepta comb. nov., and Treponema zuelzerae comb. nov., and emendation of the genus Treponema.</title>
        <authorList>
            <person name="Abt B."/>
            <person name="Goker M."/>
            <person name="Scheuner C."/>
            <person name="Han C."/>
            <person name="Lu M."/>
            <person name="Misra M."/>
            <person name="Lapidus A."/>
            <person name="Nolan M."/>
            <person name="Lucas S."/>
            <person name="Hammon N."/>
            <person name="Deshpande S."/>
            <person name="Cheng J.F."/>
            <person name="Tapia R."/>
            <person name="Goodwin L.A."/>
            <person name="Pitluck S."/>
            <person name="Liolios K."/>
            <person name="Pagani I."/>
            <person name="Ivanova N."/>
            <person name="Mavromatis K."/>
            <person name="Mikhailova N."/>
            <person name="Huntemann M."/>
            <person name="Pati A."/>
            <person name="Chen A."/>
            <person name="Palaniappan K."/>
            <person name="Land M."/>
            <person name="Hauser L."/>
            <person name="Jeffries C.D."/>
            <person name="Rohde M."/>
            <person name="Spring S."/>
            <person name="Gronow S."/>
            <person name="Detter J.C."/>
            <person name="Bristow J."/>
            <person name="Eisen J.A."/>
            <person name="Markowitz V."/>
            <person name="Hugenholtz P."/>
            <person name="Kyrpides N.C."/>
            <person name="Woyke T."/>
            <person name="Klenk H.P."/>
        </authorList>
    </citation>
    <scope>NUCLEOTIDE SEQUENCE</scope>
    <source>
        <strain evidence="4">ATCC 51460 / DSM 7334 / H1</strain>
    </source>
</reference>
<dbReference type="GO" id="GO:0016757">
    <property type="term" value="F:glycosyltransferase activity"/>
    <property type="evidence" value="ECO:0007669"/>
    <property type="project" value="InterPro"/>
</dbReference>
<dbReference type="RefSeq" id="WP_013968918.1">
    <property type="nucleotide sequence ID" value="NC_015732.1"/>
</dbReference>
<name>F8EXM8_GRAC1</name>
<dbReference type="HOGENOM" id="CLU_009583_0_3_12"/>
<dbReference type="Pfam" id="PF13439">
    <property type="entry name" value="Glyco_transf_4"/>
    <property type="match status" value="1"/>
</dbReference>
<dbReference type="InterPro" id="IPR001296">
    <property type="entry name" value="Glyco_trans_1"/>
</dbReference>
<dbReference type="EMBL" id="CP002868">
    <property type="protein sequence ID" value="AEJ19609.1"/>
    <property type="molecule type" value="Genomic_DNA"/>
</dbReference>